<name>A0ABD3LJX6_EUCGL</name>
<evidence type="ECO:0000313" key="3">
    <source>
        <dbReference type="Proteomes" id="UP001634007"/>
    </source>
</evidence>
<gene>
    <name evidence="2" type="ORF">ACJRO7_011843</name>
</gene>
<organism evidence="2 3">
    <name type="scientific">Eucalyptus globulus</name>
    <name type="common">Tasmanian blue gum</name>
    <dbReference type="NCBI Taxonomy" id="34317"/>
    <lineage>
        <taxon>Eukaryota</taxon>
        <taxon>Viridiplantae</taxon>
        <taxon>Streptophyta</taxon>
        <taxon>Embryophyta</taxon>
        <taxon>Tracheophyta</taxon>
        <taxon>Spermatophyta</taxon>
        <taxon>Magnoliopsida</taxon>
        <taxon>eudicotyledons</taxon>
        <taxon>Gunneridae</taxon>
        <taxon>Pentapetalae</taxon>
        <taxon>rosids</taxon>
        <taxon>malvids</taxon>
        <taxon>Myrtales</taxon>
        <taxon>Myrtaceae</taxon>
        <taxon>Myrtoideae</taxon>
        <taxon>Eucalypteae</taxon>
        <taxon>Eucalyptus</taxon>
    </lineage>
</organism>
<comment type="caution">
    <text evidence="2">The sequence shown here is derived from an EMBL/GenBank/DDBJ whole genome shotgun (WGS) entry which is preliminary data.</text>
</comment>
<dbReference type="AlphaFoldDB" id="A0ABD3LJX6"/>
<reference evidence="2 3" key="1">
    <citation type="submission" date="2024-11" db="EMBL/GenBank/DDBJ databases">
        <title>Chromosome-level genome assembly of Eucalyptus globulus Labill. provides insights into its genome evolution.</title>
        <authorList>
            <person name="Li X."/>
        </authorList>
    </citation>
    <scope>NUCLEOTIDE SEQUENCE [LARGE SCALE GENOMIC DNA]</scope>
    <source>
        <strain evidence="2">CL2024</strain>
        <tissue evidence="2">Fresh tender leaves</tissue>
    </source>
</reference>
<evidence type="ECO:0000313" key="2">
    <source>
        <dbReference type="EMBL" id="KAL3750923.1"/>
    </source>
</evidence>
<proteinExistence type="predicted"/>
<keyword evidence="3" id="KW-1185">Reference proteome</keyword>
<feature type="compositionally biased region" description="Gly residues" evidence="1">
    <location>
        <begin position="71"/>
        <end position="80"/>
    </location>
</feature>
<sequence>MRRRRNLFGGEHYDALGDTNGPTAAPGDSAHEGARPPESGAKSAAPPKGESAGDPETLIEHEAAMNKYGPGREGATGIGKGDSPRDRGSPPKEVLPARLG</sequence>
<accession>A0ABD3LJX6</accession>
<dbReference type="Proteomes" id="UP001634007">
    <property type="component" value="Unassembled WGS sequence"/>
</dbReference>
<feature type="region of interest" description="Disordered" evidence="1">
    <location>
        <begin position="1"/>
        <end position="100"/>
    </location>
</feature>
<protein>
    <submittedName>
        <fullName evidence="2">Uncharacterized protein</fullName>
    </submittedName>
</protein>
<dbReference type="EMBL" id="JBJKBG010000002">
    <property type="protein sequence ID" value="KAL3750923.1"/>
    <property type="molecule type" value="Genomic_DNA"/>
</dbReference>
<evidence type="ECO:0000256" key="1">
    <source>
        <dbReference type="SAM" id="MobiDB-lite"/>
    </source>
</evidence>